<proteinExistence type="inferred from homology"/>
<dbReference type="PANTHER" id="PTHR31279:SF58">
    <property type="entry name" value="PROTEIN EXORDIUM-LIKE 2"/>
    <property type="match status" value="1"/>
</dbReference>
<protein>
    <submittedName>
        <fullName evidence="6">Uncharacterized protein</fullName>
    </submittedName>
</protein>
<keyword evidence="2" id="KW-0964">Secreted</keyword>
<dbReference type="PANTHER" id="PTHR31279">
    <property type="entry name" value="PROTEIN EXORDIUM-LIKE 5"/>
    <property type="match status" value="1"/>
</dbReference>
<comment type="subcellular location">
    <subcellularLocation>
        <location evidence="1">Secreted</location>
    </subcellularLocation>
</comment>
<feature type="chain" id="PRO_5007295854" evidence="5">
    <location>
        <begin position="26"/>
        <end position="147"/>
    </location>
</feature>
<dbReference type="InterPro" id="IPR006766">
    <property type="entry name" value="EXORDIUM-like"/>
</dbReference>
<dbReference type="EMBL" id="KQ965814">
    <property type="protein sequence ID" value="KXS10784.1"/>
    <property type="molecule type" value="Genomic_DNA"/>
</dbReference>
<name>A0A139A218_GONPJ</name>
<reference evidence="6 7" key="1">
    <citation type="journal article" date="2015" name="Genome Biol. Evol.">
        <title>Phylogenomic analyses indicate that early fungi evolved digesting cell walls of algal ancestors of land plants.</title>
        <authorList>
            <person name="Chang Y."/>
            <person name="Wang S."/>
            <person name="Sekimoto S."/>
            <person name="Aerts A.L."/>
            <person name="Choi C."/>
            <person name="Clum A."/>
            <person name="LaButti K.M."/>
            <person name="Lindquist E.A."/>
            <person name="Yee Ngan C."/>
            <person name="Ohm R.A."/>
            <person name="Salamov A.A."/>
            <person name="Grigoriev I.V."/>
            <person name="Spatafora J.W."/>
            <person name="Berbee M.L."/>
        </authorList>
    </citation>
    <scope>NUCLEOTIDE SEQUENCE [LARGE SCALE GENOMIC DNA]</scope>
    <source>
        <strain evidence="6 7">JEL478</strain>
    </source>
</reference>
<keyword evidence="7" id="KW-1185">Reference proteome</keyword>
<evidence type="ECO:0000256" key="4">
    <source>
        <dbReference type="ARBA" id="ARBA00023591"/>
    </source>
</evidence>
<evidence type="ECO:0000313" key="6">
    <source>
        <dbReference type="EMBL" id="KXS10784.1"/>
    </source>
</evidence>
<evidence type="ECO:0000313" key="7">
    <source>
        <dbReference type="Proteomes" id="UP000070544"/>
    </source>
</evidence>
<evidence type="ECO:0000256" key="3">
    <source>
        <dbReference type="ARBA" id="ARBA00022729"/>
    </source>
</evidence>
<dbReference type="GO" id="GO:0005576">
    <property type="term" value="C:extracellular region"/>
    <property type="evidence" value="ECO:0007669"/>
    <property type="project" value="UniProtKB-SubCell"/>
</dbReference>
<dbReference type="AlphaFoldDB" id="A0A139A218"/>
<dbReference type="Pfam" id="PF04674">
    <property type="entry name" value="Phi_1"/>
    <property type="match status" value="1"/>
</dbReference>
<evidence type="ECO:0000256" key="1">
    <source>
        <dbReference type="ARBA" id="ARBA00004613"/>
    </source>
</evidence>
<organism evidence="6 7">
    <name type="scientific">Gonapodya prolifera (strain JEL478)</name>
    <name type="common">Monoblepharis prolifera</name>
    <dbReference type="NCBI Taxonomy" id="1344416"/>
    <lineage>
        <taxon>Eukaryota</taxon>
        <taxon>Fungi</taxon>
        <taxon>Fungi incertae sedis</taxon>
        <taxon>Chytridiomycota</taxon>
        <taxon>Chytridiomycota incertae sedis</taxon>
        <taxon>Monoblepharidomycetes</taxon>
        <taxon>Monoblepharidales</taxon>
        <taxon>Gonapodyaceae</taxon>
        <taxon>Gonapodya</taxon>
    </lineage>
</organism>
<evidence type="ECO:0000256" key="2">
    <source>
        <dbReference type="ARBA" id="ARBA00022525"/>
    </source>
</evidence>
<comment type="similarity">
    <text evidence="4">Belongs to the EXORDIUM family.</text>
</comment>
<keyword evidence="3 5" id="KW-0732">Signal</keyword>
<dbReference type="OrthoDB" id="2145271at2759"/>
<sequence length="147" mass="16325">MSHCSYLCIAIAIALLALLAGSGDAAFDSGLIHTKENITFTPGERTLTEPLTIYIIWYRNWSVGDKAIITDFMKGIHTSDFWKINTMYYTANDTNPANRKYISSSVSLGRTVDDFYSLGKVIDGVRNYHIAKLGLGLTSHREISPLT</sequence>
<dbReference type="Proteomes" id="UP000070544">
    <property type="component" value="Unassembled WGS sequence"/>
</dbReference>
<feature type="signal peptide" evidence="5">
    <location>
        <begin position="1"/>
        <end position="25"/>
    </location>
</feature>
<accession>A0A139A218</accession>
<evidence type="ECO:0000256" key="5">
    <source>
        <dbReference type="SAM" id="SignalP"/>
    </source>
</evidence>
<gene>
    <name evidence="6" type="ORF">M427DRAFT_461661</name>
</gene>